<dbReference type="Gene3D" id="2.10.25.10">
    <property type="entry name" value="Laminin"/>
    <property type="match status" value="1"/>
</dbReference>
<reference evidence="13 14" key="1">
    <citation type="submission" date="2021-04" db="EMBL/GenBank/DDBJ databases">
        <authorList>
            <person name="Bliznina A."/>
        </authorList>
    </citation>
    <scope>NUCLEOTIDE SEQUENCE [LARGE SCALE GENOMIC DNA]</scope>
</reference>
<evidence type="ECO:0000256" key="10">
    <source>
        <dbReference type="RuleBase" id="RU361166"/>
    </source>
</evidence>
<dbReference type="EC" id="3.2.1.4" evidence="10"/>
<dbReference type="InterPro" id="IPR000742">
    <property type="entry name" value="EGF"/>
</dbReference>
<dbReference type="InterPro" id="IPR033126">
    <property type="entry name" value="Glyco_hydro_9_Asp/Glu_AS"/>
</dbReference>
<feature type="domain" description="EGF-like" evidence="11 12">
    <location>
        <begin position="757"/>
        <end position="768"/>
    </location>
</feature>
<evidence type="ECO:0000256" key="5">
    <source>
        <dbReference type="ARBA" id="ARBA00023001"/>
    </source>
</evidence>
<evidence type="ECO:0000256" key="7">
    <source>
        <dbReference type="ARBA" id="ARBA00023295"/>
    </source>
</evidence>
<comment type="catalytic activity">
    <reaction evidence="1 10">
        <text>Endohydrolysis of (1-&gt;4)-beta-D-glucosidic linkages in cellulose, lichenin and cereal beta-D-glucans.</text>
        <dbReference type="EC" id="3.2.1.4"/>
    </reaction>
</comment>
<dbReference type="EMBL" id="OU015566">
    <property type="protein sequence ID" value="CAG5108088.1"/>
    <property type="molecule type" value="Genomic_DNA"/>
</dbReference>
<dbReference type="SUPFAM" id="SSF57196">
    <property type="entry name" value="EGF/Laminin"/>
    <property type="match status" value="1"/>
</dbReference>
<dbReference type="CDD" id="cd00053">
    <property type="entry name" value="EGF"/>
    <property type="match status" value="1"/>
</dbReference>
<evidence type="ECO:0000256" key="2">
    <source>
        <dbReference type="ARBA" id="ARBA00007072"/>
    </source>
</evidence>
<dbReference type="InterPro" id="IPR036028">
    <property type="entry name" value="SH3-like_dom_sf"/>
</dbReference>
<keyword evidence="8 9" id="KW-0624">Polysaccharide degradation</keyword>
<dbReference type="PROSITE" id="PS00698">
    <property type="entry name" value="GH9_3"/>
    <property type="match status" value="1"/>
</dbReference>
<sequence>MVLIAICRCVDSRNKRKRQKEQEKRQRQQIHQLLSDTVVALHDYEAKEDDELTIKEGQVIFVLQRDPSGWWRGIFMIGARGCGLISLVNLWISVSAQLGYTYNGYDLDSGARGTGGFGGSFAPVTTAAPASTWDEVVWRVTDSWEEVDDVSGETMTGFKALVTIPVIETTNGQWQLVLHFSKPVADLTMWTVIIVDWSQNLTDYAIINQEHNGFLQEGQLLQFDLMGATIGEPPFANVEVPQWQMSFMNTDGYGGIGGPGQVTHNMRQILDLCVKFFVAQRSGKLPPDQLDVEWRGDSALGDGGDAYLDLVGGYYTGGDHVKWGFPMAFATTMIAWSGIEFGNAYAEMGMKLDLFKQVKWATDYFIKAHPEKYVFYAQVGLSELDHAEWVRSEYMTMDRPALAIEEETPGSDVAAETAAALAAAAVLFKDDTDYSNLCLSHAMDLFEFAELYRGEYDENEAFASARQFHPSSEFGDELAWAALWLYYATGNNQYLTRAEDYIAEFGLDLSAPSEFSTDDKTIAVMVYHALLTSDTSAPGVQMIIDFCTNYQTQYNADGFLRMTDWHNFGATSGVAYICLYAANHVVSGQTETDFVNFAKQLVIDVLGAGERSYMVGYGHNPPTRPHHRDSACPIGKDCGWGMFEDKYTPNEFTLEGAIMGGPDATSGFWEDNRKDYTRNEPSLVANALFQATVAGIRERELYDEYPSGISLPTEDFSEFFSSWPFPPGTNVVDYCNDKTCANDGICISDYTNYTFTCDCQDGYFGTRCDTITEPVVDFIRQWGHGGEIKLNLPSERPLGAWQVLLEFPPGCQLQSLDIWHGCMDPYASSLSNSTFYVYQVGWHHDHQNIGIVFEADQSFDQNNYWGGSAACFDETAYSLTLVARGSHASDNIDGMTLQWSTDPDKCPGELPWTPPSTDPAYPENIILGGDEVIDQAFLDLMVNNYDGPGHTSGDLEVEWVSVGEEVGWMRIWLPDAMPPAENPWQLQIAFPEGCNVQTVLTYQACINTVNSDLNNDGNATAVYGDNVANLLLYQNGTDLGTEFIGLRIKFPQADQMSCLDANAYIFSLYEWNDPIDASALLDTCEIMYPDRDTQLALLGDSGAVYVPESTTPSMEFLSGPLSWTQGANGHFFLPNPKPLAPFGLQVQVPAGCNIQRINFWHACVVLANSNINSGYFELEQIGWQEEHGYIGFSVDFQPSQYSSDIPASCKDASLYTLTLDDRSLDPQVGISWNGYYNDYADNCPQALGEALPYSSYEVQLRDGAALTTSLSGQMTSRLGTDPFAGGAGAATTNPGERPIYYSDRVSDGQLTQYQQASIATWAKRYDAEAKEEKMREAERQAAKLAFQIENGLVDARQQQNTMQNRNMFGFNAAGGGGLTSTGMASSSLPSSSIPVKFETRNMDATSAELFWQHPAGKRERYKIEYKGGIFILYS</sequence>
<evidence type="ECO:0000256" key="1">
    <source>
        <dbReference type="ARBA" id="ARBA00000966"/>
    </source>
</evidence>
<evidence type="ECO:0000256" key="9">
    <source>
        <dbReference type="PROSITE-ProRule" id="PRU10060"/>
    </source>
</evidence>
<name>A0ABN7SYB6_OIKDI</name>
<evidence type="ECO:0000256" key="3">
    <source>
        <dbReference type="ARBA" id="ARBA00022443"/>
    </source>
</evidence>
<dbReference type="SMART" id="SM00326">
    <property type="entry name" value="SH3"/>
    <property type="match status" value="1"/>
</dbReference>
<feature type="active site" evidence="9">
    <location>
        <position position="680"/>
    </location>
</feature>
<dbReference type="Gene3D" id="1.50.10.10">
    <property type="match status" value="1"/>
</dbReference>
<dbReference type="InterPro" id="IPR001452">
    <property type="entry name" value="SH3_domain"/>
</dbReference>
<organism evidence="13 14">
    <name type="scientific">Oikopleura dioica</name>
    <name type="common">Tunicate</name>
    <dbReference type="NCBI Taxonomy" id="34765"/>
    <lineage>
        <taxon>Eukaryota</taxon>
        <taxon>Metazoa</taxon>
        <taxon>Chordata</taxon>
        <taxon>Tunicata</taxon>
        <taxon>Appendicularia</taxon>
        <taxon>Copelata</taxon>
        <taxon>Oikopleuridae</taxon>
        <taxon>Oikopleura</taxon>
    </lineage>
</organism>
<evidence type="ECO:0000256" key="6">
    <source>
        <dbReference type="ARBA" id="ARBA00023277"/>
    </source>
</evidence>
<comment type="similarity">
    <text evidence="2 9 10">Belongs to the glycosyl hydrolase 9 (cellulase E) family.</text>
</comment>
<protein>
    <recommendedName>
        <fullName evidence="10">Endoglucanase</fullName>
        <ecNumber evidence="10">3.2.1.4</ecNumber>
    </recommendedName>
</protein>
<dbReference type="PROSITE" id="PS01186">
    <property type="entry name" value="EGF_2"/>
    <property type="match status" value="1"/>
</dbReference>
<dbReference type="SUPFAM" id="SSF50044">
    <property type="entry name" value="SH3-domain"/>
    <property type="match status" value="1"/>
</dbReference>
<dbReference type="InterPro" id="IPR001701">
    <property type="entry name" value="Glyco_hydro_9"/>
</dbReference>
<evidence type="ECO:0000259" key="11">
    <source>
        <dbReference type="PROSITE" id="PS00022"/>
    </source>
</evidence>
<keyword evidence="5 10" id="KW-0136">Cellulose degradation</keyword>
<dbReference type="Gene3D" id="2.30.30.40">
    <property type="entry name" value="SH3 Domains"/>
    <property type="match status" value="1"/>
</dbReference>
<keyword evidence="6 9" id="KW-0119">Carbohydrate metabolism</keyword>
<keyword evidence="4 9" id="KW-0378">Hydrolase</keyword>
<proteinExistence type="inferred from homology"/>
<evidence type="ECO:0000313" key="13">
    <source>
        <dbReference type="EMBL" id="CAG5108088.1"/>
    </source>
</evidence>
<dbReference type="SMART" id="SM00181">
    <property type="entry name" value="EGF"/>
    <property type="match status" value="1"/>
</dbReference>
<evidence type="ECO:0000259" key="12">
    <source>
        <dbReference type="PROSITE" id="PS01186"/>
    </source>
</evidence>
<accession>A0ABN7SYB6</accession>
<gene>
    <name evidence="13" type="ORF">OKIOD_LOCUS12392</name>
</gene>
<dbReference type="SUPFAM" id="SSF48208">
    <property type="entry name" value="Six-hairpin glycosidases"/>
    <property type="match status" value="1"/>
</dbReference>
<evidence type="ECO:0000256" key="8">
    <source>
        <dbReference type="ARBA" id="ARBA00023326"/>
    </source>
</evidence>
<feature type="active site" evidence="9">
    <location>
        <position position="671"/>
    </location>
</feature>
<evidence type="ECO:0000313" key="14">
    <source>
        <dbReference type="Proteomes" id="UP001158576"/>
    </source>
</evidence>
<dbReference type="Proteomes" id="UP001158576">
    <property type="component" value="Chromosome 1"/>
</dbReference>
<keyword evidence="14" id="KW-1185">Reference proteome</keyword>
<dbReference type="PROSITE" id="PS00022">
    <property type="entry name" value="EGF_1"/>
    <property type="match status" value="1"/>
</dbReference>
<dbReference type="Pfam" id="PF00008">
    <property type="entry name" value="EGF"/>
    <property type="match status" value="1"/>
</dbReference>
<keyword evidence="7 9" id="KW-0326">Glycosidase</keyword>
<dbReference type="CDD" id="cd00174">
    <property type="entry name" value="SH3"/>
    <property type="match status" value="1"/>
</dbReference>
<dbReference type="PANTHER" id="PTHR22298">
    <property type="entry name" value="ENDO-1,4-BETA-GLUCANASE"/>
    <property type="match status" value="1"/>
</dbReference>
<dbReference type="InterPro" id="IPR012341">
    <property type="entry name" value="6hp_glycosidase-like_sf"/>
</dbReference>
<dbReference type="Pfam" id="PF00018">
    <property type="entry name" value="SH3_1"/>
    <property type="match status" value="1"/>
</dbReference>
<evidence type="ECO:0000256" key="4">
    <source>
        <dbReference type="ARBA" id="ARBA00022801"/>
    </source>
</evidence>
<dbReference type="InterPro" id="IPR008928">
    <property type="entry name" value="6-hairpin_glycosidase_sf"/>
</dbReference>
<keyword evidence="3" id="KW-0728">SH3 domain</keyword>
<dbReference type="Pfam" id="PF00759">
    <property type="entry name" value="Glyco_hydro_9"/>
    <property type="match status" value="1"/>
</dbReference>